<evidence type="ECO:0000313" key="3">
    <source>
        <dbReference type="EMBL" id="KAK6524267.1"/>
    </source>
</evidence>
<name>A0AAV9WSB1_9PEZI</name>
<dbReference type="AlphaFoldDB" id="A0AAV9WSB1"/>
<accession>A0AAV9WSB1</accession>
<organism evidence="3 4">
    <name type="scientific">Orbilia ellipsospora</name>
    <dbReference type="NCBI Taxonomy" id="2528407"/>
    <lineage>
        <taxon>Eukaryota</taxon>
        <taxon>Fungi</taxon>
        <taxon>Dikarya</taxon>
        <taxon>Ascomycota</taxon>
        <taxon>Pezizomycotina</taxon>
        <taxon>Orbiliomycetes</taxon>
        <taxon>Orbiliales</taxon>
        <taxon>Orbiliaceae</taxon>
        <taxon>Orbilia</taxon>
    </lineage>
</organism>
<dbReference type="PANTHER" id="PTHR42076:SF1">
    <property type="entry name" value="CYANOVIRIN-N DOMAIN-CONTAINING PROTEIN"/>
    <property type="match status" value="1"/>
</dbReference>
<dbReference type="Proteomes" id="UP001365542">
    <property type="component" value="Unassembled WGS sequence"/>
</dbReference>
<feature type="signal peptide" evidence="2">
    <location>
        <begin position="1"/>
        <end position="15"/>
    </location>
</feature>
<comment type="caution">
    <text evidence="3">The sequence shown here is derived from an EMBL/GenBank/DDBJ whole genome shotgun (WGS) entry which is preliminary data.</text>
</comment>
<proteinExistence type="predicted"/>
<keyword evidence="2" id="KW-0732">Signal</keyword>
<evidence type="ECO:0000256" key="2">
    <source>
        <dbReference type="SAM" id="SignalP"/>
    </source>
</evidence>
<feature type="compositionally biased region" description="Low complexity" evidence="1">
    <location>
        <begin position="536"/>
        <end position="545"/>
    </location>
</feature>
<evidence type="ECO:0000256" key="1">
    <source>
        <dbReference type="SAM" id="MobiDB-lite"/>
    </source>
</evidence>
<feature type="region of interest" description="Disordered" evidence="1">
    <location>
        <begin position="524"/>
        <end position="577"/>
    </location>
</feature>
<keyword evidence="4" id="KW-1185">Reference proteome</keyword>
<protein>
    <submittedName>
        <fullName evidence="3">Uncharacterized protein</fullName>
    </submittedName>
</protein>
<gene>
    <name evidence="3" type="ORF">TWF694_005923</name>
</gene>
<reference evidence="3 4" key="1">
    <citation type="submission" date="2019-10" db="EMBL/GenBank/DDBJ databases">
        <authorList>
            <person name="Palmer J.M."/>
        </authorList>
    </citation>
    <scope>NUCLEOTIDE SEQUENCE [LARGE SCALE GENOMIC DNA]</scope>
    <source>
        <strain evidence="3 4">TWF694</strain>
    </source>
</reference>
<dbReference type="PANTHER" id="PTHR42076">
    <property type="entry name" value="CYANOVIRIN-N HOMOLOG"/>
    <property type="match status" value="1"/>
</dbReference>
<dbReference type="EMBL" id="JAVHJO010000018">
    <property type="protein sequence ID" value="KAK6524267.1"/>
    <property type="molecule type" value="Genomic_DNA"/>
</dbReference>
<sequence>MKLDLLAAIGALVLARHVSCGFGSPSDLTPRVGCDGGVSLLDGTQSAIIQCNTTQKLQESGFKPQVELDLDKYLGIDNTSQIVYGGVGFYEQAQSIALMPDLMFKIYLKNGKSITVDLNPFVILDVQNNLLRFESTSKNIRKSTDSLSLEINRVDGKVLNVNLKGMLLNTQGEAVSFTYDLLTHLGDSVLIALDPSNTAEDPYLDDDDMYTLVAMSIRRDAVFRFALDRVFSNENGQLVYKDPQDGFWEADGDVVQFVESMPLLGYAIALKHKIQGNPDQAARAIAKCSYATMVAVTATIASVCGAGLPVVGLATYIATRAGMDVEREIADKYITNGKIRGQIPPVEISRIAKEATINILGGKLTGTFNSYILKRTLKPTLGRACTSVGKAMKASEAVVKKVQQDLEKTQAEVIDFTAGNFMTAVGGLYTIDLINALVGIGTIPFQYNDTMGTHAPTQKWTADHLRSPFGDKIPLMPAKLPPPGGKLADEIQQFEGDRPAGAGFILRFKKGAGSDIATTLQTSAATKTKKGKKTKSAVGAAAVSSPTPTGSKGDNSVQVTKKKGKKQKKPKKTKSAA</sequence>
<feature type="compositionally biased region" description="Polar residues" evidence="1">
    <location>
        <begin position="546"/>
        <end position="559"/>
    </location>
</feature>
<evidence type="ECO:0000313" key="4">
    <source>
        <dbReference type="Proteomes" id="UP001365542"/>
    </source>
</evidence>
<feature type="chain" id="PRO_5043497137" evidence="2">
    <location>
        <begin position="16"/>
        <end position="577"/>
    </location>
</feature>
<feature type="compositionally biased region" description="Basic residues" evidence="1">
    <location>
        <begin position="560"/>
        <end position="577"/>
    </location>
</feature>